<organism evidence="6 7">
    <name type="scientific">Companilactobacillus keshanensis</name>
    <dbReference type="NCBI Taxonomy" id="2486003"/>
    <lineage>
        <taxon>Bacteria</taxon>
        <taxon>Bacillati</taxon>
        <taxon>Bacillota</taxon>
        <taxon>Bacilli</taxon>
        <taxon>Lactobacillales</taxon>
        <taxon>Lactobacillaceae</taxon>
        <taxon>Companilactobacillus</taxon>
    </lineage>
</organism>
<proteinExistence type="inferred from homology"/>
<dbReference type="Proteomes" id="UP001597251">
    <property type="component" value="Unassembled WGS sequence"/>
</dbReference>
<dbReference type="EMBL" id="JBHTOI010000029">
    <property type="protein sequence ID" value="MFD1417953.1"/>
    <property type="molecule type" value="Genomic_DNA"/>
</dbReference>
<evidence type="ECO:0000256" key="4">
    <source>
        <dbReference type="ARBA" id="ARBA00022840"/>
    </source>
</evidence>
<feature type="domain" description="ABC transporter" evidence="5">
    <location>
        <begin position="2"/>
        <end position="223"/>
    </location>
</feature>
<dbReference type="PROSITE" id="PS50893">
    <property type="entry name" value="ABC_TRANSPORTER_2"/>
    <property type="match status" value="1"/>
</dbReference>
<sequence>MLELSNVNTFIGRRKIINNVSFTVKDGSVVGLIGPNGAGKTTIMKTILGLTKFTGVITLNGKEITENNHSPLTKVGALIEHPAIYPFLTGLENLKLYSSNKIDMMNIVEQLKMNAYIDLKAKGYSLGMKQKLGIAIALLNKPRLVILDEPMNGLDIEATILVRKIIKQYSSSGTSFLISSHILGELEKVMTAVVLISDGRVITNCSIEEFEKINNQQYQLYTENMPKTLQSLNDYNINFSQSSNHIVVSRGALSSIQKILYQNNILLLELKLQQPSFEDLVVTSLKNHRGSQDEK</sequence>
<gene>
    <name evidence="6" type="ORF">ACFQ42_04290</name>
</gene>
<keyword evidence="4 6" id="KW-0067">ATP-binding</keyword>
<dbReference type="SMART" id="SM00382">
    <property type="entry name" value="AAA"/>
    <property type="match status" value="1"/>
</dbReference>
<dbReference type="InterPro" id="IPR027417">
    <property type="entry name" value="P-loop_NTPase"/>
</dbReference>
<evidence type="ECO:0000256" key="1">
    <source>
        <dbReference type="ARBA" id="ARBA00005417"/>
    </source>
</evidence>
<dbReference type="RefSeq" id="WP_125677897.1">
    <property type="nucleotide sequence ID" value="NZ_JBHTOI010000029.1"/>
</dbReference>
<evidence type="ECO:0000259" key="5">
    <source>
        <dbReference type="PROSITE" id="PS50893"/>
    </source>
</evidence>
<evidence type="ECO:0000256" key="2">
    <source>
        <dbReference type="ARBA" id="ARBA00022448"/>
    </source>
</evidence>
<protein>
    <submittedName>
        <fullName evidence="6">ABC transporter ATP-binding protein</fullName>
    </submittedName>
</protein>
<comment type="similarity">
    <text evidence="1">Belongs to the ABC transporter superfamily.</text>
</comment>
<dbReference type="InterPro" id="IPR003439">
    <property type="entry name" value="ABC_transporter-like_ATP-bd"/>
</dbReference>
<dbReference type="Pfam" id="PF00005">
    <property type="entry name" value="ABC_tran"/>
    <property type="match status" value="1"/>
</dbReference>
<evidence type="ECO:0000256" key="3">
    <source>
        <dbReference type="ARBA" id="ARBA00022741"/>
    </source>
</evidence>
<comment type="caution">
    <text evidence="6">The sequence shown here is derived from an EMBL/GenBank/DDBJ whole genome shotgun (WGS) entry which is preliminary data.</text>
</comment>
<keyword evidence="2" id="KW-0813">Transport</keyword>
<keyword evidence="7" id="KW-1185">Reference proteome</keyword>
<dbReference type="PANTHER" id="PTHR43335">
    <property type="entry name" value="ABC TRANSPORTER, ATP-BINDING PROTEIN"/>
    <property type="match status" value="1"/>
</dbReference>
<evidence type="ECO:0000313" key="6">
    <source>
        <dbReference type="EMBL" id="MFD1417953.1"/>
    </source>
</evidence>
<keyword evidence="3" id="KW-0547">Nucleotide-binding</keyword>
<dbReference type="SUPFAM" id="SSF52540">
    <property type="entry name" value="P-loop containing nucleoside triphosphate hydrolases"/>
    <property type="match status" value="1"/>
</dbReference>
<name>A0ABW4BTM3_9LACO</name>
<evidence type="ECO:0000313" key="7">
    <source>
        <dbReference type="Proteomes" id="UP001597251"/>
    </source>
</evidence>
<reference evidence="7" key="1">
    <citation type="journal article" date="2019" name="Int. J. Syst. Evol. Microbiol.">
        <title>The Global Catalogue of Microorganisms (GCM) 10K type strain sequencing project: providing services to taxonomists for standard genome sequencing and annotation.</title>
        <authorList>
            <consortium name="The Broad Institute Genomics Platform"/>
            <consortium name="The Broad Institute Genome Sequencing Center for Infectious Disease"/>
            <person name="Wu L."/>
            <person name="Ma J."/>
        </authorList>
    </citation>
    <scope>NUCLEOTIDE SEQUENCE [LARGE SCALE GENOMIC DNA]</scope>
    <source>
        <strain evidence="7">CCM 8936</strain>
    </source>
</reference>
<dbReference type="GO" id="GO:0005524">
    <property type="term" value="F:ATP binding"/>
    <property type="evidence" value="ECO:0007669"/>
    <property type="project" value="UniProtKB-KW"/>
</dbReference>
<dbReference type="InterPro" id="IPR003593">
    <property type="entry name" value="AAA+_ATPase"/>
</dbReference>
<dbReference type="Gene3D" id="3.40.50.300">
    <property type="entry name" value="P-loop containing nucleotide triphosphate hydrolases"/>
    <property type="match status" value="1"/>
</dbReference>
<dbReference type="InterPro" id="IPR017871">
    <property type="entry name" value="ABC_transporter-like_CS"/>
</dbReference>
<dbReference type="PROSITE" id="PS00211">
    <property type="entry name" value="ABC_TRANSPORTER_1"/>
    <property type="match status" value="1"/>
</dbReference>
<accession>A0ABW4BTM3</accession>
<dbReference type="PANTHER" id="PTHR43335:SF4">
    <property type="entry name" value="ABC TRANSPORTER, ATP-BINDING PROTEIN"/>
    <property type="match status" value="1"/>
</dbReference>